<feature type="compositionally biased region" description="Basic and acidic residues" evidence="1">
    <location>
        <begin position="11"/>
        <end position="23"/>
    </location>
</feature>
<dbReference type="EMBL" id="JALJOQ010000007">
    <property type="protein sequence ID" value="KAK9812364.1"/>
    <property type="molecule type" value="Genomic_DNA"/>
</dbReference>
<evidence type="ECO:0000313" key="3">
    <source>
        <dbReference type="Proteomes" id="UP001465755"/>
    </source>
</evidence>
<reference evidence="2 3" key="1">
    <citation type="journal article" date="2024" name="Nat. Commun.">
        <title>Phylogenomics reveals the evolutionary origins of lichenization in chlorophyte algae.</title>
        <authorList>
            <person name="Puginier C."/>
            <person name="Libourel C."/>
            <person name="Otte J."/>
            <person name="Skaloud P."/>
            <person name="Haon M."/>
            <person name="Grisel S."/>
            <person name="Petersen M."/>
            <person name="Berrin J.G."/>
            <person name="Delaux P.M."/>
            <person name="Dal Grande F."/>
            <person name="Keller J."/>
        </authorList>
    </citation>
    <scope>NUCLEOTIDE SEQUENCE [LARGE SCALE GENOMIC DNA]</scope>
    <source>
        <strain evidence="2 3">SAG 2036</strain>
    </source>
</reference>
<organism evidence="2 3">
    <name type="scientific">Symbiochloris irregularis</name>
    <dbReference type="NCBI Taxonomy" id="706552"/>
    <lineage>
        <taxon>Eukaryota</taxon>
        <taxon>Viridiplantae</taxon>
        <taxon>Chlorophyta</taxon>
        <taxon>core chlorophytes</taxon>
        <taxon>Trebouxiophyceae</taxon>
        <taxon>Trebouxiales</taxon>
        <taxon>Trebouxiaceae</taxon>
        <taxon>Symbiochloris</taxon>
    </lineage>
</organism>
<dbReference type="AlphaFoldDB" id="A0AAW1PRW6"/>
<dbReference type="Proteomes" id="UP001465755">
    <property type="component" value="Unassembled WGS sequence"/>
</dbReference>
<evidence type="ECO:0000256" key="1">
    <source>
        <dbReference type="SAM" id="MobiDB-lite"/>
    </source>
</evidence>
<proteinExistence type="predicted"/>
<comment type="caution">
    <text evidence="2">The sequence shown here is derived from an EMBL/GenBank/DDBJ whole genome shotgun (WGS) entry which is preliminary data.</text>
</comment>
<evidence type="ECO:0000313" key="2">
    <source>
        <dbReference type="EMBL" id="KAK9812364.1"/>
    </source>
</evidence>
<keyword evidence="3" id="KW-1185">Reference proteome</keyword>
<name>A0AAW1PRW6_9CHLO</name>
<accession>A0AAW1PRW6</accession>
<feature type="region of interest" description="Disordered" evidence="1">
    <location>
        <begin position="1"/>
        <end position="23"/>
    </location>
</feature>
<sequence>MPNSEPICGDQVDRKAQSQEKERAYRHAQALRIQKEHPEWDLARCLKEFKAVELSAFRKDVESSKRSSPAAQR</sequence>
<protein>
    <submittedName>
        <fullName evidence="2">Uncharacterized protein</fullName>
    </submittedName>
</protein>
<gene>
    <name evidence="2" type="ORF">WJX73_005421</name>
</gene>